<evidence type="ECO:0000313" key="3">
    <source>
        <dbReference type="EMBL" id="MFC6439585.1"/>
    </source>
</evidence>
<dbReference type="Proteomes" id="UP001596364">
    <property type="component" value="Unassembled WGS sequence"/>
</dbReference>
<dbReference type="SUPFAM" id="SSF101874">
    <property type="entry name" value="YceI-like"/>
    <property type="match status" value="1"/>
</dbReference>
<feature type="domain" description="Lipid/polyisoprenoid-binding YceI-like" evidence="2">
    <location>
        <begin position="21"/>
        <end position="183"/>
    </location>
</feature>
<dbReference type="Gene3D" id="2.40.128.110">
    <property type="entry name" value="Lipid/polyisoprenoid-binding, YceI-like"/>
    <property type="match status" value="1"/>
</dbReference>
<dbReference type="EMBL" id="JBHSUS010000001">
    <property type="protein sequence ID" value="MFC6439585.1"/>
    <property type="molecule type" value="Genomic_DNA"/>
</dbReference>
<evidence type="ECO:0000259" key="2">
    <source>
        <dbReference type="SMART" id="SM00867"/>
    </source>
</evidence>
<reference evidence="4" key="1">
    <citation type="journal article" date="2019" name="Int. J. Syst. Evol. Microbiol.">
        <title>The Global Catalogue of Microorganisms (GCM) 10K type strain sequencing project: providing services to taxonomists for standard genome sequencing and annotation.</title>
        <authorList>
            <consortium name="The Broad Institute Genomics Platform"/>
            <consortium name="The Broad Institute Genome Sequencing Center for Infectious Disease"/>
            <person name="Wu L."/>
            <person name="Ma J."/>
        </authorList>
    </citation>
    <scope>NUCLEOTIDE SEQUENCE [LARGE SCALE GENOMIC DNA]</scope>
    <source>
        <strain evidence="4">CGMCC 1.16031</strain>
    </source>
</reference>
<dbReference type="NCBIfam" id="NF002994">
    <property type="entry name" value="PRK03757.1"/>
    <property type="match status" value="1"/>
</dbReference>
<accession>A0ABW1XK04</accession>
<dbReference type="InterPro" id="IPR007372">
    <property type="entry name" value="Lipid/polyisoprenoid-bd_YceI"/>
</dbReference>
<dbReference type="RefSeq" id="WP_131257137.1">
    <property type="nucleotide sequence ID" value="NZ_JBHSUS010000001.1"/>
</dbReference>
<feature type="signal peptide" evidence="1">
    <location>
        <begin position="1"/>
        <end position="19"/>
    </location>
</feature>
<evidence type="ECO:0000256" key="1">
    <source>
        <dbReference type="SAM" id="SignalP"/>
    </source>
</evidence>
<dbReference type="PANTHER" id="PTHR34406:SF1">
    <property type="entry name" value="PROTEIN YCEI"/>
    <property type="match status" value="1"/>
</dbReference>
<keyword evidence="4" id="KW-1185">Reference proteome</keyword>
<keyword evidence="1" id="KW-0732">Signal</keyword>
<dbReference type="PANTHER" id="PTHR34406">
    <property type="entry name" value="PROTEIN YCEI"/>
    <property type="match status" value="1"/>
</dbReference>
<protein>
    <submittedName>
        <fullName evidence="3">YceI family protein</fullName>
    </submittedName>
</protein>
<comment type="caution">
    <text evidence="3">The sequence shown here is derived from an EMBL/GenBank/DDBJ whole genome shotgun (WGS) entry which is preliminary data.</text>
</comment>
<dbReference type="InterPro" id="IPR036761">
    <property type="entry name" value="TTHA0802/YceI-like_sf"/>
</dbReference>
<organism evidence="3 4">
    <name type="scientific">Pseudobowmanella zhangzhouensis</name>
    <dbReference type="NCBI Taxonomy" id="1537679"/>
    <lineage>
        <taxon>Bacteria</taxon>
        <taxon>Pseudomonadati</taxon>
        <taxon>Pseudomonadota</taxon>
        <taxon>Gammaproteobacteria</taxon>
        <taxon>Alteromonadales</taxon>
        <taxon>Alteromonadaceae</taxon>
    </lineage>
</organism>
<name>A0ABW1XK04_9ALTE</name>
<sequence>MKKTVLSALLLAAAPFANAADYVVDTDGAHASINFKISHLGYSYIVGRFNQFDGKFSYDAAAPEASKISINIDPASVDTNHDRRDKHVSSDDFLDVSKFTTASFSSTSVKDLGDGKLAVNGDLTVHGVTKPIVINVAKVGEGQDPWGGYRAGFTGSTEFKLGDFGIKMFPDSKITFDLHIEGVRQ</sequence>
<gene>
    <name evidence="3" type="ORF">ACFP85_05400</name>
</gene>
<dbReference type="Pfam" id="PF04264">
    <property type="entry name" value="YceI"/>
    <property type="match status" value="1"/>
</dbReference>
<evidence type="ECO:0000313" key="4">
    <source>
        <dbReference type="Proteomes" id="UP001596364"/>
    </source>
</evidence>
<feature type="chain" id="PRO_5046242898" evidence="1">
    <location>
        <begin position="20"/>
        <end position="185"/>
    </location>
</feature>
<dbReference type="SMART" id="SM00867">
    <property type="entry name" value="YceI"/>
    <property type="match status" value="1"/>
</dbReference>
<proteinExistence type="predicted"/>